<dbReference type="RefSeq" id="WP_132619732.1">
    <property type="nucleotide sequence ID" value="NZ_SMKQ01000171.1"/>
</dbReference>
<dbReference type="PANTHER" id="PTHR43289:SF34">
    <property type="entry name" value="SERINE_THREONINE-PROTEIN KINASE YBDM-RELATED"/>
    <property type="match status" value="1"/>
</dbReference>
<dbReference type="InterPro" id="IPR015943">
    <property type="entry name" value="WD40/YVTN_repeat-like_dom_sf"/>
</dbReference>
<organism evidence="7 8">
    <name type="scientific">Nonomuraea terrae</name>
    <dbReference type="NCBI Taxonomy" id="2530383"/>
    <lineage>
        <taxon>Bacteria</taxon>
        <taxon>Bacillati</taxon>
        <taxon>Actinomycetota</taxon>
        <taxon>Actinomycetes</taxon>
        <taxon>Streptosporangiales</taxon>
        <taxon>Streptosporangiaceae</taxon>
        <taxon>Nonomuraea</taxon>
    </lineage>
</organism>
<protein>
    <recommendedName>
        <fullName evidence="6">Protein kinase domain-containing protein</fullName>
    </recommendedName>
</protein>
<dbReference type="InterPro" id="IPR000719">
    <property type="entry name" value="Prot_kinase_dom"/>
</dbReference>
<evidence type="ECO:0000256" key="1">
    <source>
        <dbReference type="ARBA" id="ARBA00022679"/>
    </source>
</evidence>
<evidence type="ECO:0000259" key="6">
    <source>
        <dbReference type="PROSITE" id="PS50011"/>
    </source>
</evidence>
<dbReference type="SMART" id="SM00220">
    <property type="entry name" value="S_TKc"/>
    <property type="match status" value="1"/>
</dbReference>
<evidence type="ECO:0000313" key="7">
    <source>
        <dbReference type="EMBL" id="TDD39131.1"/>
    </source>
</evidence>
<dbReference type="PANTHER" id="PTHR43289">
    <property type="entry name" value="MITOGEN-ACTIVATED PROTEIN KINASE KINASE KINASE 20-RELATED"/>
    <property type="match status" value="1"/>
</dbReference>
<dbReference type="InterPro" id="IPR002372">
    <property type="entry name" value="PQQ_rpt_dom"/>
</dbReference>
<dbReference type="PROSITE" id="PS00107">
    <property type="entry name" value="PROTEIN_KINASE_ATP"/>
    <property type="match status" value="1"/>
</dbReference>
<dbReference type="InterPro" id="IPR018391">
    <property type="entry name" value="PQQ_b-propeller_rpt"/>
</dbReference>
<evidence type="ECO:0000256" key="2">
    <source>
        <dbReference type="ARBA" id="ARBA00022741"/>
    </source>
</evidence>
<feature type="binding site" evidence="5">
    <location>
        <position position="43"/>
    </location>
    <ligand>
        <name>ATP</name>
        <dbReference type="ChEBI" id="CHEBI:30616"/>
    </ligand>
</feature>
<keyword evidence="3" id="KW-0418">Kinase</keyword>
<dbReference type="SUPFAM" id="SSF56112">
    <property type="entry name" value="Protein kinase-like (PK-like)"/>
    <property type="match status" value="1"/>
</dbReference>
<proteinExistence type="predicted"/>
<keyword evidence="4 5" id="KW-0067">ATP-binding</keyword>
<sequence>MERLQPGDPRHVGDYQVLARLGAGGMGQVFLARSRAGREVALKLVHPALAGDPEFRARFRREVTTARAVSGAFTAPVVGADPDAPVPWLATVYLRGLSLHHAVAQHGPLPLSSVIALAAGLAEALVAIHDAGVVHRDLKPSNVMLTPEGPRVIDFGIARAADGAPLTATGSAVGSPGYMAPEQLSGRGSASSTPATDVFALGAVLGYAATGVNPFGRGPAEVLLYRVLRGEPDLAAIADANLRRLVERCLTKDPERRPTPDRILAELAPLAPAPETLLGTDWLPETFSADIAGRIVVPPLPPEPAASPSRRAVLFVAGSGLAGIAAAALGVTLVRWARTTTTAGPTPPVTRAPSPAVTSWRRELPVGRIEAVSVAEGVVFVAAGESGVHALDGVSGESLWQAPLRPDTARFAPLVRDGTAYVCDAQTVEARDLRTGEVRWTGRPRGSLREEVVTAAGNVIVAVTADEVVAFDAATGQRRWARSLGGPGGTPAVSGQILCVAASERGSRVVLGLDPRDGRTRWTRPVEGFALNRPVVAASGSAYIVGEERIHAIDGSDGSVRWRATVDGELPLMARPVVVGSQVLLHDRDGTVYAFDGSTGDRAWKQEIAITRPARDLLDLYGLTPLVVSGRMLMYDHAGQLLAMDQGTGEVHWRRSVEKQINRWPVATRGAVHVKGVNTVVSIDVGSGRIIREQRVPLTFSLRSAGDLLYLVGETTVSAMRSPTG</sequence>
<dbReference type="CDD" id="cd14014">
    <property type="entry name" value="STKc_PknB_like"/>
    <property type="match status" value="1"/>
</dbReference>
<accession>A0A4R4Y408</accession>
<keyword evidence="2 5" id="KW-0547">Nucleotide-binding</keyword>
<dbReference type="EMBL" id="SMKQ01000171">
    <property type="protein sequence ID" value="TDD39131.1"/>
    <property type="molecule type" value="Genomic_DNA"/>
</dbReference>
<evidence type="ECO:0000256" key="4">
    <source>
        <dbReference type="ARBA" id="ARBA00022840"/>
    </source>
</evidence>
<dbReference type="GO" id="GO:0005524">
    <property type="term" value="F:ATP binding"/>
    <property type="evidence" value="ECO:0007669"/>
    <property type="project" value="UniProtKB-UniRule"/>
</dbReference>
<reference evidence="7 8" key="1">
    <citation type="submission" date="2019-03" db="EMBL/GenBank/DDBJ databases">
        <title>Draft genome sequences of novel Actinobacteria.</title>
        <authorList>
            <person name="Sahin N."/>
            <person name="Ay H."/>
            <person name="Saygin H."/>
        </authorList>
    </citation>
    <scope>NUCLEOTIDE SEQUENCE [LARGE SCALE GENOMIC DNA]</scope>
    <source>
        <strain evidence="7 8">CH32</strain>
    </source>
</reference>
<keyword evidence="1" id="KW-0808">Transferase</keyword>
<evidence type="ECO:0000313" key="8">
    <source>
        <dbReference type="Proteomes" id="UP000295302"/>
    </source>
</evidence>
<keyword evidence="8" id="KW-1185">Reference proteome</keyword>
<dbReference type="Gene3D" id="3.30.200.20">
    <property type="entry name" value="Phosphorylase Kinase, domain 1"/>
    <property type="match status" value="1"/>
</dbReference>
<dbReference type="OrthoDB" id="155383at2"/>
<dbReference type="SMART" id="SM00564">
    <property type="entry name" value="PQQ"/>
    <property type="match status" value="7"/>
</dbReference>
<gene>
    <name evidence="7" type="ORF">E1286_35695</name>
</gene>
<evidence type="ECO:0000256" key="3">
    <source>
        <dbReference type="ARBA" id="ARBA00022777"/>
    </source>
</evidence>
<dbReference type="Gene3D" id="2.40.10.480">
    <property type="match status" value="1"/>
</dbReference>
<name>A0A4R4Y408_9ACTN</name>
<evidence type="ECO:0000256" key="5">
    <source>
        <dbReference type="PROSITE-ProRule" id="PRU10141"/>
    </source>
</evidence>
<dbReference type="GO" id="GO:0004674">
    <property type="term" value="F:protein serine/threonine kinase activity"/>
    <property type="evidence" value="ECO:0007669"/>
    <property type="project" value="TreeGrafter"/>
</dbReference>
<dbReference type="AlphaFoldDB" id="A0A4R4Y408"/>
<dbReference type="Gene3D" id="2.40.128.630">
    <property type="match status" value="1"/>
</dbReference>
<dbReference type="Pfam" id="PF00069">
    <property type="entry name" value="Pkinase"/>
    <property type="match status" value="1"/>
</dbReference>
<dbReference type="InterPro" id="IPR017441">
    <property type="entry name" value="Protein_kinase_ATP_BS"/>
</dbReference>
<dbReference type="PROSITE" id="PS50011">
    <property type="entry name" value="PROTEIN_KINASE_DOM"/>
    <property type="match status" value="1"/>
</dbReference>
<comment type="caution">
    <text evidence="7">The sequence shown here is derived from an EMBL/GenBank/DDBJ whole genome shotgun (WGS) entry which is preliminary data.</text>
</comment>
<dbReference type="InterPro" id="IPR011009">
    <property type="entry name" value="Kinase-like_dom_sf"/>
</dbReference>
<feature type="domain" description="Protein kinase" evidence="6">
    <location>
        <begin position="15"/>
        <end position="271"/>
    </location>
</feature>
<dbReference type="InterPro" id="IPR008271">
    <property type="entry name" value="Ser/Thr_kinase_AS"/>
</dbReference>
<dbReference type="SUPFAM" id="SSF50998">
    <property type="entry name" value="Quinoprotein alcohol dehydrogenase-like"/>
    <property type="match status" value="1"/>
</dbReference>
<dbReference type="Proteomes" id="UP000295302">
    <property type="component" value="Unassembled WGS sequence"/>
</dbReference>
<dbReference type="InterPro" id="IPR011047">
    <property type="entry name" value="Quinoprotein_ADH-like_sf"/>
</dbReference>
<dbReference type="PROSITE" id="PS00108">
    <property type="entry name" value="PROTEIN_KINASE_ST"/>
    <property type="match status" value="1"/>
</dbReference>
<dbReference type="Gene3D" id="1.10.510.10">
    <property type="entry name" value="Transferase(Phosphotransferase) domain 1"/>
    <property type="match status" value="1"/>
</dbReference>
<dbReference type="Pfam" id="PF13360">
    <property type="entry name" value="PQQ_2"/>
    <property type="match status" value="2"/>
</dbReference>
<dbReference type="Gene3D" id="2.130.10.10">
    <property type="entry name" value="YVTN repeat-like/Quinoprotein amine dehydrogenase"/>
    <property type="match status" value="1"/>
</dbReference>